<dbReference type="PANTHER" id="PTHR43861:SF1">
    <property type="entry name" value="TRANS-ACONITATE 2-METHYLTRANSFERASE"/>
    <property type="match status" value="1"/>
</dbReference>
<dbReference type="Pfam" id="PF08242">
    <property type="entry name" value="Methyltransf_12"/>
    <property type="match status" value="1"/>
</dbReference>
<name>A0ABW3JB38_9HYPH</name>
<organism evidence="2 3">
    <name type="scientific">Methyloligella solikamskensis</name>
    <dbReference type="NCBI Taxonomy" id="1177756"/>
    <lineage>
        <taxon>Bacteria</taxon>
        <taxon>Pseudomonadati</taxon>
        <taxon>Pseudomonadota</taxon>
        <taxon>Alphaproteobacteria</taxon>
        <taxon>Hyphomicrobiales</taxon>
        <taxon>Hyphomicrobiaceae</taxon>
        <taxon>Methyloligella</taxon>
    </lineage>
</organism>
<dbReference type="SUPFAM" id="SSF53335">
    <property type="entry name" value="S-adenosyl-L-methionine-dependent methyltransferases"/>
    <property type="match status" value="1"/>
</dbReference>
<keyword evidence="2" id="KW-0808">Transferase</keyword>
<dbReference type="InterPro" id="IPR013217">
    <property type="entry name" value="Methyltransf_12"/>
</dbReference>
<dbReference type="PANTHER" id="PTHR43861">
    <property type="entry name" value="TRANS-ACONITATE 2-METHYLTRANSFERASE-RELATED"/>
    <property type="match status" value="1"/>
</dbReference>
<accession>A0ABW3JB38</accession>
<dbReference type="RefSeq" id="WP_379089903.1">
    <property type="nucleotide sequence ID" value="NZ_JBHTJO010000001.1"/>
</dbReference>
<evidence type="ECO:0000313" key="2">
    <source>
        <dbReference type="EMBL" id="MFD0987682.1"/>
    </source>
</evidence>
<dbReference type="EMBL" id="JBHTJO010000001">
    <property type="protein sequence ID" value="MFD0987682.1"/>
    <property type="molecule type" value="Genomic_DNA"/>
</dbReference>
<sequence>MTSPRSAKIAESFGARADSYERHAALQRMVAERLASQLPDLKRPRVLELGCGTGLLTRHLLDTYPDGDFLITDLSPEMIATAEGNLNPPKTAKLTFDVMDAARVENVCRFDLITTSMSLHWLADPAAALTRLRERLNPGGALLYSALGSECFAEWRAALASEGVRNGIVAIAPLPGCQDEETLVMEESGLAFLQRLRAIGGLTPRDGYAPLSAGALRRVLRRLGKDHGGKVSWHIVYGRLSSIESSAAASRSSPSMMPS</sequence>
<keyword evidence="2" id="KW-0489">Methyltransferase</keyword>
<protein>
    <submittedName>
        <fullName evidence="2">Methyltransferase</fullName>
    </submittedName>
</protein>
<dbReference type="CDD" id="cd02440">
    <property type="entry name" value="AdoMet_MTases"/>
    <property type="match status" value="1"/>
</dbReference>
<evidence type="ECO:0000259" key="1">
    <source>
        <dbReference type="Pfam" id="PF08242"/>
    </source>
</evidence>
<reference evidence="3" key="1">
    <citation type="journal article" date="2019" name="Int. J. Syst. Evol. Microbiol.">
        <title>The Global Catalogue of Microorganisms (GCM) 10K type strain sequencing project: providing services to taxonomists for standard genome sequencing and annotation.</title>
        <authorList>
            <consortium name="The Broad Institute Genomics Platform"/>
            <consortium name="The Broad Institute Genome Sequencing Center for Infectious Disease"/>
            <person name="Wu L."/>
            <person name="Ma J."/>
        </authorList>
    </citation>
    <scope>NUCLEOTIDE SEQUENCE [LARGE SCALE GENOMIC DNA]</scope>
    <source>
        <strain evidence="3">CCUG 61697</strain>
    </source>
</reference>
<proteinExistence type="predicted"/>
<dbReference type="Gene3D" id="3.40.50.150">
    <property type="entry name" value="Vaccinia Virus protein VP39"/>
    <property type="match status" value="1"/>
</dbReference>
<keyword evidence="3" id="KW-1185">Reference proteome</keyword>
<feature type="domain" description="Methyltransferase type 12" evidence="1">
    <location>
        <begin position="47"/>
        <end position="142"/>
    </location>
</feature>
<dbReference type="GO" id="GO:0008168">
    <property type="term" value="F:methyltransferase activity"/>
    <property type="evidence" value="ECO:0007669"/>
    <property type="project" value="UniProtKB-KW"/>
</dbReference>
<gene>
    <name evidence="2" type="ORF">ACFQ2F_11300</name>
</gene>
<comment type="caution">
    <text evidence="2">The sequence shown here is derived from an EMBL/GenBank/DDBJ whole genome shotgun (WGS) entry which is preliminary data.</text>
</comment>
<dbReference type="Proteomes" id="UP001597102">
    <property type="component" value="Unassembled WGS sequence"/>
</dbReference>
<evidence type="ECO:0000313" key="3">
    <source>
        <dbReference type="Proteomes" id="UP001597102"/>
    </source>
</evidence>
<dbReference type="GO" id="GO:0032259">
    <property type="term" value="P:methylation"/>
    <property type="evidence" value="ECO:0007669"/>
    <property type="project" value="UniProtKB-KW"/>
</dbReference>
<dbReference type="InterPro" id="IPR029063">
    <property type="entry name" value="SAM-dependent_MTases_sf"/>
</dbReference>